<sequence length="61" mass="7375">MSTSETYACYNDKSYLSYFQERTTCYYYEFLNLYRENIVASPLASKEWNTLEAIWNKRFSA</sequence>
<dbReference type="AlphaFoldDB" id="A0A9N9DYR9"/>
<accession>A0A9N9DYR9</accession>
<name>A0A9N9DYR9_9GLOM</name>
<feature type="non-terminal residue" evidence="1">
    <location>
        <position position="61"/>
    </location>
</feature>
<reference evidence="1" key="1">
    <citation type="submission" date="2021-06" db="EMBL/GenBank/DDBJ databases">
        <authorList>
            <person name="Kallberg Y."/>
            <person name="Tangrot J."/>
            <person name="Rosling A."/>
        </authorList>
    </citation>
    <scope>NUCLEOTIDE SEQUENCE</scope>
    <source>
        <strain evidence="1">MT106</strain>
    </source>
</reference>
<evidence type="ECO:0000313" key="2">
    <source>
        <dbReference type="Proteomes" id="UP000789831"/>
    </source>
</evidence>
<proteinExistence type="predicted"/>
<protein>
    <submittedName>
        <fullName evidence="1">10871_t:CDS:1</fullName>
    </submittedName>
</protein>
<evidence type="ECO:0000313" key="1">
    <source>
        <dbReference type="EMBL" id="CAG8657724.1"/>
    </source>
</evidence>
<gene>
    <name evidence="1" type="ORF">AGERDE_LOCUS11670</name>
</gene>
<dbReference type="Proteomes" id="UP000789831">
    <property type="component" value="Unassembled WGS sequence"/>
</dbReference>
<keyword evidence="2" id="KW-1185">Reference proteome</keyword>
<organism evidence="1 2">
    <name type="scientific">Ambispora gerdemannii</name>
    <dbReference type="NCBI Taxonomy" id="144530"/>
    <lineage>
        <taxon>Eukaryota</taxon>
        <taxon>Fungi</taxon>
        <taxon>Fungi incertae sedis</taxon>
        <taxon>Mucoromycota</taxon>
        <taxon>Glomeromycotina</taxon>
        <taxon>Glomeromycetes</taxon>
        <taxon>Archaeosporales</taxon>
        <taxon>Ambisporaceae</taxon>
        <taxon>Ambispora</taxon>
    </lineage>
</organism>
<comment type="caution">
    <text evidence="1">The sequence shown here is derived from an EMBL/GenBank/DDBJ whole genome shotgun (WGS) entry which is preliminary data.</text>
</comment>
<dbReference type="EMBL" id="CAJVPL010005395">
    <property type="protein sequence ID" value="CAG8657724.1"/>
    <property type="molecule type" value="Genomic_DNA"/>
</dbReference>